<name>A0ABU1TL08_9FLAO</name>
<dbReference type="PANTHER" id="PTHR24421">
    <property type="entry name" value="NITRATE/NITRITE SENSOR PROTEIN NARX-RELATED"/>
    <property type="match status" value="1"/>
</dbReference>
<dbReference type="InterPro" id="IPR011990">
    <property type="entry name" value="TPR-like_helical_dom_sf"/>
</dbReference>
<evidence type="ECO:0000259" key="8">
    <source>
        <dbReference type="PROSITE" id="PS50109"/>
    </source>
</evidence>
<dbReference type="PRINTS" id="PR00344">
    <property type="entry name" value="BCTRLSENSOR"/>
</dbReference>
<gene>
    <name evidence="9" type="ORF">J2X31_000637</name>
</gene>
<keyword evidence="3" id="KW-0808">Transferase</keyword>
<dbReference type="PROSITE" id="PS50005">
    <property type="entry name" value="TPR"/>
    <property type="match status" value="1"/>
</dbReference>
<dbReference type="Pfam" id="PF02518">
    <property type="entry name" value="HATPase_c"/>
    <property type="match status" value="1"/>
</dbReference>
<proteinExistence type="predicted"/>
<dbReference type="Proteomes" id="UP001255185">
    <property type="component" value="Unassembled WGS sequence"/>
</dbReference>
<dbReference type="InterPro" id="IPR019734">
    <property type="entry name" value="TPR_rpt"/>
</dbReference>
<dbReference type="SUPFAM" id="SSF48452">
    <property type="entry name" value="TPR-like"/>
    <property type="match status" value="2"/>
</dbReference>
<dbReference type="InterPro" id="IPR036890">
    <property type="entry name" value="HATPase_C_sf"/>
</dbReference>
<dbReference type="InterPro" id="IPR003594">
    <property type="entry name" value="HATPase_dom"/>
</dbReference>
<comment type="catalytic activity">
    <reaction evidence="1">
        <text>ATP + protein L-histidine = ADP + protein N-phospho-L-histidine.</text>
        <dbReference type="EC" id="2.7.13.3"/>
    </reaction>
</comment>
<evidence type="ECO:0000256" key="6">
    <source>
        <dbReference type="PROSITE-ProRule" id="PRU00339"/>
    </source>
</evidence>
<evidence type="ECO:0000256" key="5">
    <source>
        <dbReference type="ARBA" id="ARBA00023012"/>
    </source>
</evidence>
<dbReference type="InterPro" id="IPR005467">
    <property type="entry name" value="His_kinase_dom"/>
</dbReference>
<dbReference type="PROSITE" id="PS50109">
    <property type="entry name" value="HIS_KIN"/>
    <property type="match status" value="1"/>
</dbReference>
<keyword evidence="5" id="KW-0902">Two-component regulatory system</keyword>
<protein>
    <recommendedName>
        <fullName evidence="2">histidine kinase</fullName>
        <ecNumber evidence="2">2.7.13.3</ecNumber>
    </recommendedName>
</protein>
<dbReference type="SMART" id="SM00387">
    <property type="entry name" value="HATPase_c"/>
    <property type="match status" value="1"/>
</dbReference>
<dbReference type="SUPFAM" id="SSF55874">
    <property type="entry name" value="ATPase domain of HSP90 chaperone/DNA topoisomerase II/histidine kinase"/>
    <property type="match status" value="1"/>
</dbReference>
<dbReference type="RefSeq" id="WP_310024323.1">
    <property type="nucleotide sequence ID" value="NZ_JAVDVI010000002.1"/>
</dbReference>
<evidence type="ECO:0000256" key="1">
    <source>
        <dbReference type="ARBA" id="ARBA00000085"/>
    </source>
</evidence>
<dbReference type="Pfam" id="PF13424">
    <property type="entry name" value="TPR_12"/>
    <property type="match status" value="1"/>
</dbReference>
<keyword evidence="4 9" id="KW-0418">Kinase</keyword>
<keyword evidence="6" id="KW-0802">TPR repeat</keyword>
<evidence type="ECO:0000256" key="4">
    <source>
        <dbReference type="ARBA" id="ARBA00022777"/>
    </source>
</evidence>
<sequence length="614" mass="70070">MKLGSWIILFFLTFFSGYNVLAQNQARTDSLKLLLEKDAISPDQRMMIYANIAALSPDPDEVLLYADKLLKAANEYEKPHYIIEAYQSKGVAYRLIGNLKLSLNNHFEAAEFAIRQKNNKLLTNAYLEIANTYIANNDYRNAIVYNNKAITVIRQEGTQDKLAISLLNTGFSYYKINEFNHALALYDEAGRLFDNINLKIGKAYTIGNRALVYWKQKQYDIAEDDLIRAIGLLDKLGDTFGMADYHNQLGRLFAETGNISEAIYHTETALQLAKSINLKEQIRDASQLLSELFEQENDFRKAYIFQKQYVIYKDSIENSETTKQIANLRTDFEVSQKEKKIVLLEKRQLSNRIYIIVTVFLLLFAVLLSLYFRQLFKNSRLLSENERKQHDENIRNLLVAQETKTLQSMVQGQESERQRLAKDLHNHFGSLMATIKVNLNRIEEKSIPNYQILATLVDQACNDIRNLSHSLNIGISENFGLVPALKELTDHLKHVNGLEVEFTAAMCEEQMSSENEIVVYRIVQELVSNVLKHAEATKLSISLTCFDDDNLINILVQDNGKGFEIPESENNSGMGLKSLTKIIGELHGEIRFDSNPASGTTINIDMPIIKMTLN</sequence>
<dbReference type="InterPro" id="IPR050482">
    <property type="entry name" value="Sensor_HK_TwoCompSys"/>
</dbReference>
<evidence type="ECO:0000313" key="10">
    <source>
        <dbReference type="Proteomes" id="UP001255185"/>
    </source>
</evidence>
<feature type="repeat" description="TPR" evidence="6">
    <location>
        <begin position="243"/>
        <end position="276"/>
    </location>
</feature>
<organism evidence="9 10">
    <name type="scientific">Flavobacterium arsenatis</name>
    <dbReference type="NCBI Taxonomy" id="1484332"/>
    <lineage>
        <taxon>Bacteria</taxon>
        <taxon>Pseudomonadati</taxon>
        <taxon>Bacteroidota</taxon>
        <taxon>Flavobacteriia</taxon>
        <taxon>Flavobacteriales</taxon>
        <taxon>Flavobacteriaceae</taxon>
        <taxon>Flavobacterium</taxon>
    </lineage>
</organism>
<keyword evidence="10" id="KW-1185">Reference proteome</keyword>
<dbReference type="GO" id="GO:0016301">
    <property type="term" value="F:kinase activity"/>
    <property type="evidence" value="ECO:0007669"/>
    <property type="project" value="UniProtKB-KW"/>
</dbReference>
<dbReference type="Gene3D" id="1.25.40.10">
    <property type="entry name" value="Tetratricopeptide repeat domain"/>
    <property type="match status" value="1"/>
</dbReference>
<dbReference type="EC" id="2.7.13.3" evidence="2"/>
<dbReference type="SMART" id="SM00028">
    <property type="entry name" value="TPR"/>
    <property type="match status" value="5"/>
</dbReference>
<evidence type="ECO:0000256" key="7">
    <source>
        <dbReference type="SAM" id="Phobius"/>
    </source>
</evidence>
<keyword evidence="7" id="KW-1133">Transmembrane helix</keyword>
<evidence type="ECO:0000313" key="9">
    <source>
        <dbReference type="EMBL" id="MDR6966639.1"/>
    </source>
</evidence>
<accession>A0ABU1TL08</accession>
<dbReference type="Gene3D" id="3.30.565.10">
    <property type="entry name" value="Histidine kinase-like ATPase, C-terminal domain"/>
    <property type="match status" value="1"/>
</dbReference>
<evidence type="ECO:0000256" key="2">
    <source>
        <dbReference type="ARBA" id="ARBA00012438"/>
    </source>
</evidence>
<evidence type="ECO:0000256" key="3">
    <source>
        <dbReference type="ARBA" id="ARBA00022679"/>
    </source>
</evidence>
<comment type="caution">
    <text evidence="9">The sequence shown here is derived from an EMBL/GenBank/DDBJ whole genome shotgun (WGS) entry which is preliminary data.</text>
</comment>
<dbReference type="EMBL" id="JAVDVI010000002">
    <property type="protein sequence ID" value="MDR6966639.1"/>
    <property type="molecule type" value="Genomic_DNA"/>
</dbReference>
<feature type="domain" description="Histidine kinase" evidence="8">
    <location>
        <begin position="419"/>
        <end position="610"/>
    </location>
</feature>
<keyword evidence="7" id="KW-0472">Membrane</keyword>
<dbReference type="CDD" id="cd16917">
    <property type="entry name" value="HATPase_UhpB-NarQ-NarX-like"/>
    <property type="match status" value="1"/>
</dbReference>
<reference evidence="9 10" key="1">
    <citation type="submission" date="2023-07" db="EMBL/GenBank/DDBJ databases">
        <title>Sorghum-associated microbial communities from plants grown in Nebraska, USA.</title>
        <authorList>
            <person name="Schachtman D."/>
        </authorList>
    </citation>
    <scope>NUCLEOTIDE SEQUENCE [LARGE SCALE GENOMIC DNA]</scope>
    <source>
        <strain evidence="9 10">3773</strain>
    </source>
</reference>
<dbReference type="InterPro" id="IPR004358">
    <property type="entry name" value="Sig_transdc_His_kin-like_C"/>
</dbReference>
<feature type="transmembrane region" description="Helical" evidence="7">
    <location>
        <begin position="353"/>
        <end position="372"/>
    </location>
</feature>
<keyword evidence="7" id="KW-0812">Transmembrane</keyword>
<dbReference type="Pfam" id="PF13181">
    <property type="entry name" value="TPR_8"/>
    <property type="match status" value="1"/>
</dbReference>